<feature type="region of interest" description="Disordered" evidence="1">
    <location>
        <begin position="1"/>
        <end position="128"/>
    </location>
</feature>
<dbReference type="Proteomes" id="UP000308133">
    <property type="component" value="Unassembled WGS sequence"/>
</dbReference>
<gene>
    <name evidence="2" type="ORF">C1H76_9695</name>
</gene>
<organism evidence="2 3">
    <name type="scientific">Elsinoe australis</name>
    <dbReference type="NCBI Taxonomy" id="40998"/>
    <lineage>
        <taxon>Eukaryota</taxon>
        <taxon>Fungi</taxon>
        <taxon>Dikarya</taxon>
        <taxon>Ascomycota</taxon>
        <taxon>Pezizomycotina</taxon>
        <taxon>Dothideomycetes</taxon>
        <taxon>Dothideomycetidae</taxon>
        <taxon>Myriangiales</taxon>
        <taxon>Elsinoaceae</taxon>
        <taxon>Elsinoe</taxon>
    </lineage>
</organism>
<dbReference type="EMBL" id="PTQR01000131">
    <property type="protein sequence ID" value="TKX18221.1"/>
    <property type="molecule type" value="Genomic_DNA"/>
</dbReference>
<feature type="compositionally biased region" description="Polar residues" evidence="1">
    <location>
        <begin position="71"/>
        <end position="81"/>
    </location>
</feature>
<accession>A0A4U7AP70</accession>
<reference evidence="2 3" key="1">
    <citation type="submission" date="2018-02" db="EMBL/GenBank/DDBJ databases">
        <title>Draft genome sequences of Elsinoe sp., causing black scab on jojoba.</title>
        <authorList>
            <person name="Stodart B."/>
            <person name="Jeffress S."/>
            <person name="Ash G."/>
            <person name="Arun Chinnappa K."/>
        </authorList>
    </citation>
    <scope>NUCLEOTIDE SEQUENCE [LARGE SCALE GENOMIC DNA]</scope>
    <source>
        <strain evidence="2 3">Hillstone_2</strain>
    </source>
</reference>
<name>A0A4U7AP70_9PEZI</name>
<dbReference type="AlphaFoldDB" id="A0A4U7AP70"/>
<evidence type="ECO:0000313" key="2">
    <source>
        <dbReference type="EMBL" id="TKX18221.1"/>
    </source>
</evidence>
<feature type="compositionally biased region" description="Polar residues" evidence="1">
    <location>
        <begin position="29"/>
        <end position="40"/>
    </location>
</feature>
<feature type="compositionally biased region" description="Basic and acidic residues" evidence="1">
    <location>
        <begin position="117"/>
        <end position="128"/>
    </location>
</feature>
<evidence type="ECO:0000313" key="3">
    <source>
        <dbReference type="Proteomes" id="UP000308133"/>
    </source>
</evidence>
<proteinExistence type="predicted"/>
<protein>
    <submittedName>
        <fullName evidence="2">Uncharacterized protein</fullName>
    </submittedName>
</protein>
<sequence>MSEQKSKADIIEERRSNLPLPEEPPVASDFNSADPSTVNVGSGGRSDKFSTGDASLRDPATGDSGVRVDPNSASGNVSSLSGVGREGKEGLGGLPSDALAGGRNNDKVADTMNADKGYPHKSDPTTKQ</sequence>
<comment type="caution">
    <text evidence="2">The sequence shown here is derived from an EMBL/GenBank/DDBJ whole genome shotgun (WGS) entry which is preliminary data.</text>
</comment>
<evidence type="ECO:0000256" key="1">
    <source>
        <dbReference type="SAM" id="MobiDB-lite"/>
    </source>
</evidence>
<feature type="compositionally biased region" description="Basic and acidic residues" evidence="1">
    <location>
        <begin position="1"/>
        <end position="16"/>
    </location>
</feature>